<dbReference type="EMBL" id="BNAT01000036">
    <property type="protein sequence ID" value="GHE51154.1"/>
    <property type="molecule type" value="Genomic_DNA"/>
</dbReference>
<proteinExistence type="predicted"/>
<evidence type="ECO:0000313" key="3">
    <source>
        <dbReference type="Proteomes" id="UP000603227"/>
    </source>
</evidence>
<comment type="caution">
    <text evidence="2">The sequence shown here is derived from an EMBL/GenBank/DDBJ whole genome shotgun (WGS) entry which is preliminary data.</text>
</comment>
<feature type="compositionally biased region" description="Low complexity" evidence="1">
    <location>
        <begin position="68"/>
        <end position="81"/>
    </location>
</feature>
<keyword evidence="3" id="KW-1185">Reference proteome</keyword>
<reference evidence="2" key="1">
    <citation type="journal article" date="2014" name="Int. J. Syst. Evol. Microbiol.">
        <title>Complete genome sequence of Corynebacterium casei LMG S-19264T (=DSM 44701T), isolated from a smear-ripened cheese.</title>
        <authorList>
            <consortium name="US DOE Joint Genome Institute (JGI-PGF)"/>
            <person name="Walter F."/>
            <person name="Albersmeier A."/>
            <person name="Kalinowski J."/>
            <person name="Ruckert C."/>
        </authorList>
    </citation>
    <scope>NUCLEOTIDE SEQUENCE</scope>
    <source>
        <strain evidence="2">CGMCC 4.7403</strain>
    </source>
</reference>
<reference evidence="2" key="2">
    <citation type="submission" date="2020-09" db="EMBL/GenBank/DDBJ databases">
        <authorList>
            <person name="Sun Q."/>
            <person name="Zhou Y."/>
        </authorList>
    </citation>
    <scope>NUCLEOTIDE SEQUENCE</scope>
    <source>
        <strain evidence="2">CGMCC 4.7403</strain>
    </source>
</reference>
<gene>
    <name evidence="2" type="ORF">GCM10017771_73260</name>
</gene>
<dbReference type="Proteomes" id="UP000603227">
    <property type="component" value="Unassembled WGS sequence"/>
</dbReference>
<name>A0A918ZFW7_9ACTN</name>
<evidence type="ECO:0008006" key="4">
    <source>
        <dbReference type="Google" id="ProtNLM"/>
    </source>
</evidence>
<accession>A0A918ZFW7</accession>
<dbReference type="AlphaFoldDB" id="A0A918ZFW7"/>
<feature type="compositionally biased region" description="Basic and acidic residues" evidence="1">
    <location>
        <begin position="89"/>
        <end position="101"/>
    </location>
</feature>
<dbReference type="RefSeq" id="WP_189786732.1">
    <property type="nucleotide sequence ID" value="NZ_BNAT01000036.1"/>
</dbReference>
<evidence type="ECO:0000256" key="1">
    <source>
        <dbReference type="SAM" id="MobiDB-lite"/>
    </source>
</evidence>
<sequence>MDQNGSQVPPFEPEEYARVEAAANIVGKSPEDFVRDAALKAADDPFLKALGRTRDRVVPQLAEVFATQDTSAADTSTAAWPDPAPLGSRDLHEFPRHGHAA</sequence>
<feature type="region of interest" description="Disordered" evidence="1">
    <location>
        <begin position="68"/>
        <end position="101"/>
    </location>
</feature>
<evidence type="ECO:0000313" key="2">
    <source>
        <dbReference type="EMBL" id="GHE51154.1"/>
    </source>
</evidence>
<protein>
    <recommendedName>
        <fullName evidence="4">DUF1778 domain-containing protein</fullName>
    </recommendedName>
</protein>
<organism evidence="2 3">
    <name type="scientific">Streptomyces capitiformicae</name>
    <dbReference type="NCBI Taxonomy" id="2014920"/>
    <lineage>
        <taxon>Bacteria</taxon>
        <taxon>Bacillati</taxon>
        <taxon>Actinomycetota</taxon>
        <taxon>Actinomycetes</taxon>
        <taxon>Kitasatosporales</taxon>
        <taxon>Streptomycetaceae</taxon>
        <taxon>Streptomyces</taxon>
    </lineage>
</organism>